<evidence type="ECO:0000313" key="1">
    <source>
        <dbReference type="EMBL" id="QQZ59626.1"/>
    </source>
</evidence>
<sequence length="67" mass="7678">MIQAGDQEVLLSDAERLAERIRAEGGEVTLEIWENMWSVFQMMSDMLPEAQEAIGSMGSFVRKMWKL</sequence>
<dbReference type="Gene3D" id="3.40.50.1820">
    <property type="entry name" value="alpha/beta hydrolase"/>
    <property type="match status" value="1"/>
</dbReference>
<dbReference type="SUPFAM" id="SSF53474">
    <property type="entry name" value="alpha/beta-Hydrolases"/>
    <property type="match status" value="1"/>
</dbReference>
<reference evidence="1 2" key="1">
    <citation type="submission" date="2021-01" db="EMBL/GenBank/DDBJ databases">
        <title>Whole genome sequence of Paenibacillus sonchi LMG 24727 for comparative genomics.</title>
        <authorList>
            <person name="Lee G."/>
            <person name="Kim M.-J."/>
            <person name="Lim K."/>
            <person name="Shin J.-H."/>
        </authorList>
    </citation>
    <scope>NUCLEOTIDE SEQUENCE [LARGE SCALE GENOMIC DNA]</scope>
    <source>
        <strain evidence="1 2">LMG 24727</strain>
    </source>
</reference>
<name>A0A974P9J8_9BACL</name>
<gene>
    <name evidence="1" type="ORF">JI735_23835</name>
</gene>
<dbReference type="InterPro" id="IPR029058">
    <property type="entry name" value="AB_hydrolase_fold"/>
</dbReference>
<protein>
    <submittedName>
        <fullName evidence="1">Uncharacterized protein</fullName>
    </submittedName>
</protein>
<proteinExistence type="predicted"/>
<accession>A0A974P9J8</accession>
<dbReference type="EMBL" id="CP068595">
    <property type="protein sequence ID" value="QQZ59626.1"/>
    <property type="molecule type" value="Genomic_DNA"/>
</dbReference>
<organism evidence="1 2">
    <name type="scientific">Paenibacillus sonchi</name>
    <dbReference type="NCBI Taxonomy" id="373687"/>
    <lineage>
        <taxon>Bacteria</taxon>
        <taxon>Bacillati</taxon>
        <taxon>Bacillota</taxon>
        <taxon>Bacilli</taxon>
        <taxon>Bacillales</taxon>
        <taxon>Paenibacillaceae</taxon>
        <taxon>Paenibacillus</taxon>
        <taxon>Paenibacillus sonchi group</taxon>
    </lineage>
</organism>
<keyword evidence="2" id="KW-1185">Reference proteome</keyword>
<dbReference type="AlphaFoldDB" id="A0A974P9J8"/>
<dbReference type="Proteomes" id="UP000595841">
    <property type="component" value="Chromosome"/>
</dbReference>
<evidence type="ECO:0000313" key="2">
    <source>
        <dbReference type="Proteomes" id="UP000595841"/>
    </source>
</evidence>
<dbReference type="KEGG" id="pson:JI735_23835"/>